<dbReference type="PROSITE" id="PS50932">
    <property type="entry name" value="HTH_LACI_2"/>
    <property type="match status" value="1"/>
</dbReference>
<keyword evidence="2" id="KW-0238">DNA-binding</keyword>
<evidence type="ECO:0000313" key="6">
    <source>
        <dbReference type="Proteomes" id="UP000095645"/>
    </source>
</evidence>
<keyword evidence="3" id="KW-0804">Transcription</keyword>
<dbReference type="PANTHER" id="PTHR30146">
    <property type="entry name" value="LACI-RELATED TRANSCRIPTIONAL REPRESSOR"/>
    <property type="match status" value="1"/>
</dbReference>
<feature type="domain" description="HTH lacI-type" evidence="4">
    <location>
        <begin position="8"/>
        <end position="62"/>
    </location>
</feature>
<evidence type="ECO:0000256" key="1">
    <source>
        <dbReference type="ARBA" id="ARBA00023015"/>
    </source>
</evidence>
<dbReference type="SMART" id="SM00354">
    <property type="entry name" value="HTH_LACI"/>
    <property type="match status" value="1"/>
</dbReference>
<dbReference type="SUPFAM" id="SSF53822">
    <property type="entry name" value="Periplasmic binding protein-like I"/>
    <property type="match status" value="1"/>
</dbReference>
<evidence type="ECO:0000256" key="2">
    <source>
        <dbReference type="ARBA" id="ARBA00023125"/>
    </source>
</evidence>
<evidence type="ECO:0000256" key="3">
    <source>
        <dbReference type="ARBA" id="ARBA00023163"/>
    </source>
</evidence>
<dbReference type="InterPro" id="IPR028082">
    <property type="entry name" value="Peripla_BP_I"/>
</dbReference>
<proteinExistence type="predicted"/>
<dbReference type="InterPro" id="IPR001761">
    <property type="entry name" value="Peripla_BP/Lac1_sug-bd_dom"/>
</dbReference>
<reference evidence="5 6" key="1">
    <citation type="submission" date="2015-09" db="EMBL/GenBank/DDBJ databases">
        <authorList>
            <consortium name="Pathogen Informatics"/>
        </authorList>
    </citation>
    <scope>NUCLEOTIDE SEQUENCE [LARGE SCALE GENOMIC DNA]</scope>
    <source>
        <strain evidence="5 6">2789STDY5834861</strain>
    </source>
</reference>
<keyword evidence="1" id="KW-0805">Transcription regulation</keyword>
<dbReference type="SUPFAM" id="SSF47413">
    <property type="entry name" value="lambda repressor-like DNA-binding domains"/>
    <property type="match status" value="1"/>
</dbReference>
<dbReference type="EMBL" id="CYZP01000007">
    <property type="protein sequence ID" value="CUN80399.1"/>
    <property type="molecule type" value="Genomic_DNA"/>
</dbReference>
<dbReference type="CDD" id="cd01392">
    <property type="entry name" value="HTH_LacI"/>
    <property type="match status" value="1"/>
</dbReference>
<dbReference type="Gene3D" id="3.40.50.2300">
    <property type="match status" value="2"/>
</dbReference>
<dbReference type="RefSeq" id="WP_055057690.1">
    <property type="nucleotide sequence ID" value="NZ_CYZP01000007.1"/>
</dbReference>
<dbReference type="InterPro" id="IPR010982">
    <property type="entry name" value="Lambda_DNA-bd_dom_sf"/>
</dbReference>
<protein>
    <submittedName>
        <fullName evidence="5">Degradation activator</fullName>
    </submittedName>
</protein>
<evidence type="ECO:0000313" key="5">
    <source>
        <dbReference type="EMBL" id="CUN80399.1"/>
    </source>
</evidence>
<dbReference type="Gene3D" id="1.10.260.40">
    <property type="entry name" value="lambda repressor-like DNA-binding domains"/>
    <property type="match status" value="1"/>
</dbReference>
<sequence length="353" mass="39724">MNSPNKRITLKDIADQCGYSVNTVSRALRNDSKLSEATISRIHQIADDLGYMKNVVASSLRSGHTTLIAVIVDDIQNPHYSDIISQITVKLRKYGYHTLILGSYIEKNYADYSLSLALSYNVSGIVFFPRKYNKNAINLINQNNIPLVLVDREMPECQTNFVRCDDYQGGYIAGKHLLELGHRHFLYLPGPKYNLSQTRRYAGIMDALSEANVPASNIREIDYHTVFGSSAESTSSYKPYEELFFPVNYTAVIGFNDLQSYSAMEILQKKGYRIPEDISLISFDHLRKTHTYLPPLTSIADNSEKSIADTAVSILLDKIRNPSSEISSEVLPVSIFDDHTTGPINETFAHSFE</sequence>
<dbReference type="InterPro" id="IPR000843">
    <property type="entry name" value="HTH_LacI"/>
</dbReference>
<gene>
    <name evidence="5" type="primary">degA_3</name>
    <name evidence="5" type="ORF">ERS852476_01133</name>
</gene>
<dbReference type="PANTHER" id="PTHR30146:SF154">
    <property type="entry name" value="TRANSCRIPTION REGULATOR, MEMBER OF GALR FAMILY"/>
    <property type="match status" value="1"/>
</dbReference>
<dbReference type="GO" id="GO:0003700">
    <property type="term" value="F:DNA-binding transcription factor activity"/>
    <property type="evidence" value="ECO:0007669"/>
    <property type="project" value="TreeGrafter"/>
</dbReference>
<dbReference type="AlphaFoldDB" id="A0A173ZXP2"/>
<dbReference type="Pfam" id="PF00532">
    <property type="entry name" value="Peripla_BP_1"/>
    <property type="match status" value="1"/>
</dbReference>
<dbReference type="Pfam" id="PF00356">
    <property type="entry name" value="LacI"/>
    <property type="match status" value="1"/>
</dbReference>
<name>A0A173ZXP2_9FIRM</name>
<organism evidence="5 6">
    <name type="scientific">Blautia obeum</name>
    <dbReference type="NCBI Taxonomy" id="40520"/>
    <lineage>
        <taxon>Bacteria</taxon>
        <taxon>Bacillati</taxon>
        <taxon>Bacillota</taxon>
        <taxon>Clostridia</taxon>
        <taxon>Lachnospirales</taxon>
        <taxon>Lachnospiraceae</taxon>
        <taxon>Blautia</taxon>
    </lineage>
</organism>
<evidence type="ECO:0000259" key="4">
    <source>
        <dbReference type="PROSITE" id="PS50932"/>
    </source>
</evidence>
<accession>A0A173ZXP2</accession>
<dbReference type="Proteomes" id="UP000095645">
    <property type="component" value="Unassembled WGS sequence"/>
</dbReference>
<dbReference type="CDD" id="cd06267">
    <property type="entry name" value="PBP1_LacI_sugar_binding-like"/>
    <property type="match status" value="1"/>
</dbReference>
<dbReference type="GO" id="GO:0000976">
    <property type="term" value="F:transcription cis-regulatory region binding"/>
    <property type="evidence" value="ECO:0007669"/>
    <property type="project" value="TreeGrafter"/>
</dbReference>